<dbReference type="SUPFAM" id="SSF47473">
    <property type="entry name" value="EF-hand"/>
    <property type="match status" value="2"/>
</dbReference>
<feature type="domain" description="EF-hand" evidence="3">
    <location>
        <begin position="582"/>
        <end position="617"/>
    </location>
</feature>
<name>A0ABD3PQC5_9STRA</name>
<reference evidence="4 5" key="1">
    <citation type="journal article" date="2020" name="G3 (Bethesda)">
        <title>Improved Reference Genome for Cyclotella cryptica CCMP332, a Model for Cell Wall Morphogenesis, Salinity Adaptation, and Lipid Production in Diatoms (Bacillariophyta).</title>
        <authorList>
            <person name="Roberts W.R."/>
            <person name="Downey K.M."/>
            <person name="Ruck E.C."/>
            <person name="Traller J.C."/>
            <person name="Alverson A.J."/>
        </authorList>
    </citation>
    <scope>NUCLEOTIDE SEQUENCE [LARGE SCALE GENOMIC DNA]</scope>
    <source>
        <strain evidence="4 5">CCMP332</strain>
    </source>
</reference>
<organism evidence="4 5">
    <name type="scientific">Cyclotella cryptica</name>
    <dbReference type="NCBI Taxonomy" id="29204"/>
    <lineage>
        <taxon>Eukaryota</taxon>
        <taxon>Sar</taxon>
        <taxon>Stramenopiles</taxon>
        <taxon>Ochrophyta</taxon>
        <taxon>Bacillariophyta</taxon>
        <taxon>Coscinodiscophyceae</taxon>
        <taxon>Thalassiosirophycidae</taxon>
        <taxon>Stephanodiscales</taxon>
        <taxon>Stephanodiscaceae</taxon>
        <taxon>Cyclotella</taxon>
    </lineage>
</organism>
<dbReference type="SMART" id="SM00054">
    <property type="entry name" value="EFh"/>
    <property type="match status" value="4"/>
</dbReference>
<feature type="domain" description="EF-hand" evidence="3">
    <location>
        <begin position="398"/>
        <end position="433"/>
    </location>
</feature>
<dbReference type="Proteomes" id="UP001516023">
    <property type="component" value="Unassembled WGS sequence"/>
</dbReference>
<feature type="domain" description="EF-hand" evidence="3">
    <location>
        <begin position="621"/>
        <end position="656"/>
    </location>
</feature>
<evidence type="ECO:0000313" key="4">
    <source>
        <dbReference type="EMBL" id="KAL3790345.1"/>
    </source>
</evidence>
<accession>A0ABD3PQC5</accession>
<sequence length="665" mass="74514">MSPAVKDSMKRRSEIGMKQGHDVDFNNGVVSFDLATPETFLVEADVKLTVQLRDDSEGVGLIGESTISILEILKSESEVAKELAVLKPGDSTTNSEVHLKFSFVPAKVGVLKLYLNDLGFSDVEESLIATVSTPDGQSKSFALADMNADDYIDFWIDRKNWFDNLGFIIHKEGEKDKTVQLEPISLIGLGARGVGKESSLVSIESWNIGSTSMMEIATVKLHHQFLEAGFVRVQSMELRDDSTDAVPSDLRIILRSKGRTHSNEQMTVAANTSESRLRWDDSDISLPVVDEYVLSVECCQYDQILHNYEEVGMGEISLLPLFRDGSIHTAVSLKHTTELGDTLHAGFLQMALSFEAPNGIAFPQDQPTVTSYVLHRTVEKTDVKANAQPVDDSKNGLFTIEDIKKAFTLFDLDKNGYIGAAELRHSLIFMGEHVTDEEVDMMISMLDMNGDGQKQTIPAKKIFYRKSITKRHWNCHLYQQRLSRKEITSKKREVFARCIGTCNMDTVAVTRMWEVLRKKAFSSPNNVSSSSFYLEYDGFCELMPVFGTTSESHIIYDLIRNGASYVDGRELIMSFSNFVGFSSEDKCRLAFDMYDVDRSGYLSLDEIESLMMSTHLKNRDVIKNRAATLMKSADTDNSGGITIDELIVAAERFPNILFPRHNNKQ</sequence>
<dbReference type="PANTHER" id="PTHR23050">
    <property type="entry name" value="CALCIUM BINDING PROTEIN"/>
    <property type="match status" value="1"/>
</dbReference>
<dbReference type="EMBL" id="JABMIG020000129">
    <property type="protein sequence ID" value="KAL3790345.1"/>
    <property type="molecule type" value="Genomic_DNA"/>
</dbReference>
<evidence type="ECO:0000256" key="1">
    <source>
        <dbReference type="ARBA" id="ARBA00022737"/>
    </source>
</evidence>
<dbReference type="InterPro" id="IPR002048">
    <property type="entry name" value="EF_hand_dom"/>
</dbReference>
<dbReference type="InterPro" id="IPR011992">
    <property type="entry name" value="EF-hand-dom_pair"/>
</dbReference>
<gene>
    <name evidence="4" type="ORF">HJC23_002731</name>
</gene>
<keyword evidence="5" id="KW-1185">Reference proteome</keyword>
<evidence type="ECO:0000259" key="3">
    <source>
        <dbReference type="PROSITE" id="PS50222"/>
    </source>
</evidence>
<dbReference type="PROSITE" id="PS00018">
    <property type="entry name" value="EF_HAND_1"/>
    <property type="match status" value="2"/>
</dbReference>
<protein>
    <recommendedName>
        <fullName evidence="3">EF-hand domain-containing protein</fullName>
    </recommendedName>
</protein>
<dbReference type="AlphaFoldDB" id="A0ABD3PQC5"/>
<evidence type="ECO:0000256" key="2">
    <source>
        <dbReference type="ARBA" id="ARBA00022837"/>
    </source>
</evidence>
<dbReference type="PROSITE" id="PS50222">
    <property type="entry name" value="EF_HAND_2"/>
    <property type="match status" value="3"/>
</dbReference>
<dbReference type="Gene3D" id="1.10.238.10">
    <property type="entry name" value="EF-hand"/>
    <property type="match status" value="2"/>
</dbReference>
<keyword evidence="2" id="KW-0106">Calcium</keyword>
<proteinExistence type="predicted"/>
<evidence type="ECO:0000313" key="5">
    <source>
        <dbReference type="Proteomes" id="UP001516023"/>
    </source>
</evidence>
<comment type="caution">
    <text evidence="4">The sequence shown here is derived from an EMBL/GenBank/DDBJ whole genome shotgun (WGS) entry which is preliminary data.</text>
</comment>
<keyword evidence="1" id="KW-0677">Repeat</keyword>
<dbReference type="Pfam" id="PF13499">
    <property type="entry name" value="EF-hand_7"/>
    <property type="match status" value="2"/>
</dbReference>
<dbReference type="InterPro" id="IPR050145">
    <property type="entry name" value="Centrin_CML-like"/>
</dbReference>
<dbReference type="FunFam" id="1.10.238.10:FF:000001">
    <property type="entry name" value="Calmodulin 1"/>
    <property type="match status" value="1"/>
</dbReference>
<dbReference type="CDD" id="cd00051">
    <property type="entry name" value="EFh"/>
    <property type="match status" value="2"/>
</dbReference>
<dbReference type="InterPro" id="IPR018247">
    <property type="entry name" value="EF_Hand_1_Ca_BS"/>
</dbReference>